<dbReference type="OMA" id="SEYHYAM"/>
<comment type="caution">
    <text evidence="2">The sequence shown here is derived from an EMBL/GenBank/DDBJ whole genome shotgun (WGS) entry which is preliminary data.</text>
</comment>
<dbReference type="GO" id="GO:0046856">
    <property type="term" value="P:phosphatidylinositol dephosphorylation"/>
    <property type="evidence" value="ECO:0007669"/>
    <property type="project" value="InterPro"/>
</dbReference>
<dbReference type="GO" id="GO:0004439">
    <property type="term" value="F:phosphatidylinositol-4,5-bisphosphate 5-phosphatase activity"/>
    <property type="evidence" value="ECO:0007669"/>
    <property type="project" value="TreeGrafter"/>
</dbReference>
<dbReference type="InterPro" id="IPR000300">
    <property type="entry name" value="IPPc"/>
</dbReference>
<dbReference type="SUPFAM" id="SSF56219">
    <property type="entry name" value="DNase I-like"/>
    <property type="match status" value="1"/>
</dbReference>
<accession>A0A8J6C9C7</accession>
<dbReference type="CDD" id="cd00030">
    <property type="entry name" value="C2"/>
    <property type="match status" value="1"/>
</dbReference>
<dbReference type="AlphaFoldDB" id="A0A8J6C9C7"/>
<sequence length="609" mass="66279">MAQIKILCFTWNVGNEKPVASEHAAWLPAQGRGFDLVVVGTQENSGWDRSRSMQVAQVRTARVSLDEQSLTPLKASTRATDGITLVAVEAHASSPIAPDRINVSLGKWEQIVLERLGAKWVVVQHVGLMAMRLTVFARKEAMHGLITNVQSARSATGVGGAVGNKGGLVVGLCYGPISLGFVSCHLAAHMGKLVERNNDFYEVLRETRGKVGASELVDASFAFEHVVCMGDLNYRVQFPEDHSDGESVSSAGVEDARDTAASTQRALALIKAKRYDELVEHDQLRTCQAEGTAFVGFREGNLIFAPTFKVERAVGVHYKDKRVPSYCDRILWKSQPTSEGAITQTHLSSVPSVTTSDHKPVVAHFVIHPPPRAIERAYHADRQSFPLVRLSNVRVFLKGAQIDFLSSTCDPYAVFHTQPVGLLGDDEPVTAVTKSDRRVTGRVLAGLASDERARRHLSRELTTAKLADGDMHGYTWAWTDKQLPLLRPMVTGGEADLQHVTLIVTMFDRDVVNQDDSLGSVAIPLGRPTVHRGNASEYHYAMGVEVPWEHGVGYFMCNVSVSLGLAVPIALTQANKERAGSQATTLSRHNRLRRGLACASAGGGRCAVQ</sequence>
<dbReference type="Gene3D" id="3.60.10.10">
    <property type="entry name" value="Endonuclease/exonuclease/phosphatase"/>
    <property type="match status" value="1"/>
</dbReference>
<name>A0A8J6C9C7_DIALT</name>
<protein>
    <recommendedName>
        <fullName evidence="1">Inositol polyphosphate-related phosphatase domain-containing protein</fullName>
    </recommendedName>
</protein>
<dbReference type="EMBL" id="JAGTXO010000008">
    <property type="protein sequence ID" value="KAG8466372.1"/>
    <property type="molecule type" value="Genomic_DNA"/>
</dbReference>
<evidence type="ECO:0000259" key="1">
    <source>
        <dbReference type="SMART" id="SM00128"/>
    </source>
</evidence>
<reference evidence="2" key="1">
    <citation type="submission" date="2021-05" db="EMBL/GenBank/DDBJ databases">
        <title>The genome of the haptophyte Pavlova lutheri (Diacronema luteri, Pavlovales) - a model for lipid biosynthesis in eukaryotic algae.</title>
        <authorList>
            <person name="Hulatt C.J."/>
            <person name="Posewitz M.C."/>
        </authorList>
    </citation>
    <scope>NUCLEOTIDE SEQUENCE</scope>
    <source>
        <strain evidence="2">NIVA-4/92</strain>
    </source>
</reference>
<keyword evidence="3" id="KW-1185">Reference proteome</keyword>
<organism evidence="2 3">
    <name type="scientific">Diacronema lutheri</name>
    <name type="common">Unicellular marine alga</name>
    <name type="synonym">Monochrysis lutheri</name>
    <dbReference type="NCBI Taxonomy" id="2081491"/>
    <lineage>
        <taxon>Eukaryota</taxon>
        <taxon>Haptista</taxon>
        <taxon>Haptophyta</taxon>
        <taxon>Pavlovophyceae</taxon>
        <taxon>Pavlovales</taxon>
        <taxon>Pavlovaceae</taxon>
        <taxon>Diacronema</taxon>
    </lineage>
</organism>
<dbReference type="InterPro" id="IPR036691">
    <property type="entry name" value="Endo/exonu/phosph_ase_sf"/>
</dbReference>
<evidence type="ECO:0000313" key="3">
    <source>
        <dbReference type="Proteomes" id="UP000751190"/>
    </source>
</evidence>
<gene>
    <name evidence="2" type="ORF">KFE25_002128</name>
</gene>
<dbReference type="InterPro" id="IPR046985">
    <property type="entry name" value="IP5"/>
</dbReference>
<dbReference type="PANTHER" id="PTHR11200">
    <property type="entry name" value="INOSITOL 5-PHOSPHATASE"/>
    <property type="match status" value="1"/>
</dbReference>
<dbReference type="Pfam" id="PF22669">
    <property type="entry name" value="Exo_endo_phos2"/>
    <property type="match status" value="1"/>
</dbReference>
<dbReference type="OrthoDB" id="410499at2759"/>
<proteinExistence type="predicted"/>
<feature type="domain" description="Inositol polyphosphate-related phosphatase" evidence="1">
    <location>
        <begin position="2"/>
        <end position="375"/>
    </location>
</feature>
<dbReference type="Proteomes" id="UP000751190">
    <property type="component" value="Unassembled WGS sequence"/>
</dbReference>
<dbReference type="SMART" id="SM00128">
    <property type="entry name" value="IPPc"/>
    <property type="match status" value="1"/>
</dbReference>
<evidence type="ECO:0000313" key="2">
    <source>
        <dbReference type="EMBL" id="KAG8466372.1"/>
    </source>
</evidence>